<feature type="region of interest" description="Disordered" evidence="1">
    <location>
        <begin position="29"/>
        <end position="49"/>
    </location>
</feature>
<sequence>MTMVSRLILVALVAQLASLASLAGECMGAKSGSLRERDPTRDSAFGLAKRDDAPTYHELSGTWVSGKANAGTSGTASGGGGGGGGGRRENGGWNGGNSGIFTGGLTPGSIAGPKTDKDPVPHFIYPIRSDDSIWASWCQGGPKPRYACFHRAYGEYYEYYIDLKYDPYTVFSWGKNCRFTFPRFPLLTEALR</sequence>
<feature type="chain" id="PRO_5016449061" evidence="2">
    <location>
        <begin position="29"/>
        <end position="192"/>
    </location>
</feature>
<gene>
    <name evidence="3" type="ORF">BCV70DRAFT_113060</name>
</gene>
<evidence type="ECO:0000313" key="3">
    <source>
        <dbReference type="EMBL" id="PWY99788.1"/>
    </source>
</evidence>
<feature type="compositionally biased region" description="Gly residues" evidence="1">
    <location>
        <begin position="76"/>
        <end position="85"/>
    </location>
</feature>
<proteinExistence type="predicted"/>
<keyword evidence="4" id="KW-1185">Reference proteome</keyword>
<keyword evidence="2" id="KW-0732">Signal</keyword>
<dbReference type="EMBL" id="KZ819194">
    <property type="protein sequence ID" value="PWY99788.1"/>
    <property type="molecule type" value="Genomic_DNA"/>
</dbReference>
<dbReference type="AlphaFoldDB" id="A0A317XR17"/>
<evidence type="ECO:0000256" key="1">
    <source>
        <dbReference type="SAM" id="MobiDB-lite"/>
    </source>
</evidence>
<evidence type="ECO:0000313" key="4">
    <source>
        <dbReference type="Proteomes" id="UP000246740"/>
    </source>
</evidence>
<feature type="region of interest" description="Disordered" evidence="1">
    <location>
        <begin position="67"/>
        <end position="98"/>
    </location>
</feature>
<organism evidence="3 4">
    <name type="scientific">Testicularia cyperi</name>
    <dbReference type="NCBI Taxonomy" id="1882483"/>
    <lineage>
        <taxon>Eukaryota</taxon>
        <taxon>Fungi</taxon>
        <taxon>Dikarya</taxon>
        <taxon>Basidiomycota</taxon>
        <taxon>Ustilaginomycotina</taxon>
        <taxon>Ustilaginomycetes</taxon>
        <taxon>Ustilaginales</taxon>
        <taxon>Anthracoideaceae</taxon>
        <taxon>Testicularia</taxon>
    </lineage>
</organism>
<reference evidence="3 4" key="1">
    <citation type="journal article" date="2018" name="Mol. Biol. Evol.">
        <title>Broad Genomic Sampling Reveals a Smut Pathogenic Ancestry of the Fungal Clade Ustilaginomycotina.</title>
        <authorList>
            <person name="Kijpornyongpan T."/>
            <person name="Mondo S.J."/>
            <person name="Barry K."/>
            <person name="Sandor L."/>
            <person name="Lee J."/>
            <person name="Lipzen A."/>
            <person name="Pangilinan J."/>
            <person name="LaButti K."/>
            <person name="Hainaut M."/>
            <person name="Henrissat B."/>
            <person name="Grigoriev I.V."/>
            <person name="Spatafora J.W."/>
            <person name="Aime M.C."/>
        </authorList>
    </citation>
    <scope>NUCLEOTIDE SEQUENCE [LARGE SCALE GENOMIC DNA]</scope>
    <source>
        <strain evidence="3 4">MCA 3645</strain>
    </source>
</reference>
<name>A0A317XR17_9BASI</name>
<evidence type="ECO:0000256" key="2">
    <source>
        <dbReference type="SAM" id="SignalP"/>
    </source>
</evidence>
<protein>
    <submittedName>
        <fullName evidence="3">Uncharacterized protein</fullName>
    </submittedName>
</protein>
<dbReference type="InParanoid" id="A0A317XR17"/>
<accession>A0A317XR17</accession>
<feature type="signal peptide" evidence="2">
    <location>
        <begin position="1"/>
        <end position="28"/>
    </location>
</feature>
<dbReference type="Proteomes" id="UP000246740">
    <property type="component" value="Unassembled WGS sequence"/>
</dbReference>